<keyword evidence="2" id="KW-1185">Reference proteome</keyword>
<protein>
    <submittedName>
        <fullName evidence="1">Uncharacterized protein</fullName>
    </submittedName>
</protein>
<organism evidence="1 2">
    <name type="scientific">Vermiconidia calcicola</name>
    <dbReference type="NCBI Taxonomy" id="1690605"/>
    <lineage>
        <taxon>Eukaryota</taxon>
        <taxon>Fungi</taxon>
        <taxon>Dikarya</taxon>
        <taxon>Ascomycota</taxon>
        <taxon>Pezizomycotina</taxon>
        <taxon>Dothideomycetes</taxon>
        <taxon>Dothideomycetidae</taxon>
        <taxon>Mycosphaerellales</taxon>
        <taxon>Extremaceae</taxon>
        <taxon>Vermiconidia</taxon>
    </lineage>
</organism>
<gene>
    <name evidence="1" type="ORF">LTR37_003098</name>
</gene>
<accession>A0ACC3NQX4</accession>
<proteinExistence type="predicted"/>
<name>A0ACC3NQX4_9PEZI</name>
<evidence type="ECO:0000313" key="2">
    <source>
        <dbReference type="Proteomes" id="UP001281147"/>
    </source>
</evidence>
<reference evidence="1" key="1">
    <citation type="submission" date="2023-07" db="EMBL/GenBank/DDBJ databases">
        <title>Black Yeasts Isolated from many extreme environments.</title>
        <authorList>
            <person name="Coleine C."/>
            <person name="Stajich J.E."/>
            <person name="Selbmann L."/>
        </authorList>
    </citation>
    <scope>NUCLEOTIDE SEQUENCE</scope>
    <source>
        <strain evidence="1">CCFEE 5714</strain>
    </source>
</reference>
<evidence type="ECO:0000313" key="1">
    <source>
        <dbReference type="EMBL" id="KAK3721542.1"/>
    </source>
</evidence>
<dbReference type="Proteomes" id="UP001281147">
    <property type="component" value="Unassembled WGS sequence"/>
</dbReference>
<sequence length="356" mass="40200">MHWRAIRRSAGSCETRSCGDCDGAPFDHDKFDIDEGNLRLAATGTPIRQEQDEALDDISDLLLSVNIRAAEMNEQHSRSNTNTRSTGEERYFQASMPTTSLGLTTFAYQRALRNRIKHAKLTKHGEYDVHKYTPTFIHDCLMLPGSLANVLGKASAEEIIHRMTPALLPGFHAHVNSKSQQPCLLQSSSPEDYVKGMVVFGQGREARDCIHKHYRSPARRVKVQIEIDVQVPESSGDTESPYMLWYLQRKKIWAHAWLWSNVSTVEAEFRAVAPCWTLEDYLAGNLRPAQGIRIEPGGFIGESYDPDVEEVSGNKDGDDGREVFQKSNRQRERREVVYGGAGTLNYERTDAAIGWW</sequence>
<comment type="caution">
    <text evidence="1">The sequence shown here is derived from an EMBL/GenBank/DDBJ whole genome shotgun (WGS) entry which is preliminary data.</text>
</comment>
<dbReference type="EMBL" id="JAUTXU010000017">
    <property type="protein sequence ID" value="KAK3721542.1"/>
    <property type="molecule type" value="Genomic_DNA"/>
</dbReference>